<dbReference type="EC" id="3.2.1.143" evidence="2"/>
<evidence type="ECO:0000256" key="2">
    <source>
        <dbReference type="ARBA" id="ARBA00012255"/>
    </source>
</evidence>
<protein>
    <recommendedName>
        <fullName evidence="2">poly(ADP-ribose) glycohydrolase</fullName>
        <ecNumber evidence="2">3.2.1.143</ecNumber>
    </recommendedName>
</protein>
<feature type="domain" description="PARG helical" evidence="8">
    <location>
        <begin position="187"/>
        <end position="312"/>
    </location>
</feature>
<feature type="binding site" evidence="5">
    <location>
        <position position="410"/>
    </location>
    <ligand>
        <name>substrate</name>
    </ligand>
</feature>
<accession>A0AA39KJN5</accession>
<dbReference type="EMBL" id="JAQQBS010001422">
    <property type="protein sequence ID" value="KAK0163811.1"/>
    <property type="molecule type" value="Genomic_DNA"/>
</dbReference>
<dbReference type="Pfam" id="PF20811">
    <property type="entry name" value="PARG_cat_N"/>
    <property type="match status" value="1"/>
</dbReference>
<feature type="domain" description="PARG catalytic Macro" evidence="7">
    <location>
        <begin position="321"/>
        <end position="523"/>
    </location>
</feature>
<dbReference type="PANTHER" id="PTHR12837">
    <property type="entry name" value="POLY ADP-RIBOSE GLYCOHYDROLASE"/>
    <property type="match status" value="1"/>
</dbReference>
<name>A0AA39KJN5_9HYME</name>
<comment type="caution">
    <text evidence="9">The sequence shown here is derived from an EMBL/GenBank/DDBJ whole genome shotgun (WGS) entry which is preliminary data.</text>
</comment>
<evidence type="ECO:0000256" key="1">
    <source>
        <dbReference type="ARBA" id="ARBA00009545"/>
    </source>
</evidence>
<feature type="compositionally biased region" description="Basic and acidic residues" evidence="6">
    <location>
        <begin position="734"/>
        <end position="743"/>
    </location>
</feature>
<sequence length="743" mass="85130">MAESILNFDEGPMSPDIFSDQEKENTPDLPSTPNFDESYPCCSETSEPDLVDNSPEWKGMSMDEIYKGMGPYGYQQHPPIRPSEFHTVLYQLPIPNRGPPKPYPAQRVDKWCIGYVRMPNSPHSLYPIEQENKPREFRLRWEIIQEALLQSFVSSAQLEAAILSYNDKYAQRWDFCALHHFFNEVVDEEESKMFFDKLLPKMIQLALQLSALITGPIPVLKQHNNSLISLSQLQVASLLANAFFCTFPRRNSTNPQSEYATYPYINFNRLFSAYRDDKPNRSAAVMEKFKCLFHYFRRVTTSAPEGTITIQRCYIPKEDCPNWSQIHNQLPPLHITSKGTIETDGAGLLQVDFANKYIGGGVLHWGCVQEEIRFLICPELLVTMLVTEVLDDTESLIISGVERYSNYEGYSNTFKWTGDFIDETPRDNSGRRKTSVVAIDALYYNQADKQFSMKSIIRELNKAYVGFSSFEMPRNDLSAIATGNWGCGAFRGNPQLKVLIQLMAAAVSGRSMVYFTFNDKALRDSVAEMYWHLVDRNVDVGRLFTLLRAYENDSTTNHSDFYRFLYNRSKMKPIMNYFDVIPKKNSNITSTTLAKKTSPDKSEKSSSRQDDKDKDPIIQKILSREEKEEGVIRNLLEKCEEKNTIDAKEIVHDSANVIEKKERPSLWDILAAKELEKDKISSNYPEKHLTGLDLLGTKPENSDNDEINIYTSPIKTKIKSIDKLPNSPKGGQKKILDFFSRKS</sequence>
<dbReference type="InterPro" id="IPR046372">
    <property type="entry name" value="PARG_cat_C"/>
</dbReference>
<feature type="region of interest" description="Disordered" evidence="6">
    <location>
        <begin position="590"/>
        <end position="620"/>
    </location>
</feature>
<feature type="active site" evidence="4">
    <location>
        <position position="370"/>
    </location>
</feature>
<dbReference type="GO" id="GO:0009225">
    <property type="term" value="P:nucleotide-sugar metabolic process"/>
    <property type="evidence" value="ECO:0007669"/>
    <property type="project" value="TreeGrafter"/>
</dbReference>
<feature type="active site" evidence="4">
    <location>
        <position position="352"/>
    </location>
</feature>
<proteinExistence type="inferred from homology"/>
<evidence type="ECO:0000256" key="3">
    <source>
        <dbReference type="ARBA" id="ARBA00022801"/>
    </source>
</evidence>
<organism evidence="9 10">
    <name type="scientific">Microctonus aethiopoides</name>
    <dbReference type="NCBI Taxonomy" id="144406"/>
    <lineage>
        <taxon>Eukaryota</taxon>
        <taxon>Metazoa</taxon>
        <taxon>Ecdysozoa</taxon>
        <taxon>Arthropoda</taxon>
        <taxon>Hexapoda</taxon>
        <taxon>Insecta</taxon>
        <taxon>Pterygota</taxon>
        <taxon>Neoptera</taxon>
        <taxon>Endopterygota</taxon>
        <taxon>Hymenoptera</taxon>
        <taxon>Apocrita</taxon>
        <taxon>Ichneumonoidea</taxon>
        <taxon>Braconidae</taxon>
        <taxon>Euphorinae</taxon>
        <taxon>Microctonus</taxon>
    </lineage>
</organism>
<dbReference type="GO" id="GO:0005975">
    <property type="term" value="P:carbohydrate metabolic process"/>
    <property type="evidence" value="ECO:0007669"/>
    <property type="project" value="InterPro"/>
</dbReference>
<feature type="compositionally biased region" description="Basic and acidic residues" evidence="6">
    <location>
        <begin position="597"/>
        <end position="620"/>
    </location>
</feature>
<evidence type="ECO:0000313" key="9">
    <source>
        <dbReference type="EMBL" id="KAK0163811.1"/>
    </source>
</evidence>
<keyword evidence="10" id="KW-1185">Reference proteome</keyword>
<dbReference type="AlphaFoldDB" id="A0AA39KJN5"/>
<dbReference type="GO" id="GO:0005737">
    <property type="term" value="C:cytoplasm"/>
    <property type="evidence" value="ECO:0007669"/>
    <property type="project" value="TreeGrafter"/>
</dbReference>
<reference evidence="9" key="1">
    <citation type="journal article" date="2023" name="bioRxiv">
        <title>Scaffold-level genome assemblies of two parasitoid biocontrol wasps reveal the parthenogenesis mechanism and an associated novel virus.</title>
        <authorList>
            <person name="Inwood S."/>
            <person name="Skelly J."/>
            <person name="Guhlin J."/>
            <person name="Harrop T."/>
            <person name="Goldson S."/>
            <person name="Dearden P."/>
        </authorList>
    </citation>
    <scope>NUCLEOTIDE SEQUENCE</scope>
    <source>
        <strain evidence="9">Irish</strain>
        <tissue evidence="9">Whole body</tissue>
    </source>
</reference>
<feature type="binding site" evidence="5">
    <location>
        <position position="369"/>
    </location>
    <ligand>
        <name>substrate</name>
    </ligand>
</feature>
<evidence type="ECO:0000256" key="4">
    <source>
        <dbReference type="PIRSR" id="PIRSR607724-1"/>
    </source>
</evidence>
<evidence type="ECO:0000256" key="5">
    <source>
        <dbReference type="PIRSR" id="PIRSR607724-2"/>
    </source>
</evidence>
<feature type="region of interest" description="Disordered" evidence="6">
    <location>
        <begin position="1"/>
        <end position="56"/>
    </location>
</feature>
<dbReference type="InterPro" id="IPR007724">
    <property type="entry name" value="Poly_GlycHdrlase"/>
</dbReference>
<gene>
    <name evidence="9" type="ORF">PV328_002504</name>
</gene>
<dbReference type="InterPro" id="IPR048362">
    <property type="entry name" value="PARG_helical"/>
</dbReference>
<dbReference type="Pfam" id="PF05028">
    <property type="entry name" value="PARG_cat_C"/>
    <property type="match status" value="1"/>
</dbReference>
<dbReference type="GO" id="GO:0004649">
    <property type="term" value="F:poly(ADP-ribose) glycohydrolase activity"/>
    <property type="evidence" value="ECO:0007669"/>
    <property type="project" value="UniProtKB-EC"/>
</dbReference>
<reference evidence="9" key="2">
    <citation type="submission" date="2023-03" db="EMBL/GenBank/DDBJ databases">
        <authorList>
            <person name="Inwood S.N."/>
            <person name="Skelly J.G."/>
            <person name="Guhlin J."/>
            <person name="Harrop T.W.R."/>
            <person name="Goldson S.G."/>
            <person name="Dearden P.K."/>
        </authorList>
    </citation>
    <scope>NUCLEOTIDE SEQUENCE</scope>
    <source>
        <strain evidence="9">Irish</strain>
        <tissue evidence="9">Whole body</tissue>
    </source>
</reference>
<dbReference type="GO" id="GO:0006282">
    <property type="term" value="P:regulation of DNA repair"/>
    <property type="evidence" value="ECO:0007669"/>
    <property type="project" value="InterPro"/>
</dbReference>
<evidence type="ECO:0000256" key="6">
    <source>
        <dbReference type="SAM" id="MobiDB-lite"/>
    </source>
</evidence>
<dbReference type="Proteomes" id="UP001168990">
    <property type="component" value="Unassembled WGS sequence"/>
</dbReference>
<dbReference type="PANTHER" id="PTHR12837:SF15">
    <property type="entry name" value="POLY(ADP-RIBOSE) GLYCOHYDROLASE"/>
    <property type="match status" value="1"/>
</dbReference>
<evidence type="ECO:0000313" key="10">
    <source>
        <dbReference type="Proteomes" id="UP001168990"/>
    </source>
</evidence>
<dbReference type="GO" id="GO:0005634">
    <property type="term" value="C:nucleus"/>
    <property type="evidence" value="ECO:0007669"/>
    <property type="project" value="TreeGrafter"/>
</dbReference>
<feature type="region of interest" description="Disordered" evidence="6">
    <location>
        <begin position="721"/>
        <end position="743"/>
    </location>
</feature>
<keyword evidence="3" id="KW-0378">Hydrolase</keyword>
<dbReference type="GO" id="GO:1990966">
    <property type="term" value="P:ATP generation from poly-ADP-D-ribose"/>
    <property type="evidence" value="ECO:0007669"/>
    <property type="project" value="TreeGrafter"/>
</dbReference>
<evidence type="ECO:0000259" key="7">
    <source>
        <dbReference type="Pfam" id="PF05028"/>
    </source>
</evidence>
<feature type="binding site" evidence="5">
    <location>
        <position position="355"/>
    </location>
    <ligand>
        <name>substrate</name>
    </ligand>
</feature>
<feature type="active site" evidence="4">
    <location>
        <position position="371"/>
    </location>
</feature>
<comment type="similarity">
    <text evidence="1">Belongs to the poly(ADP-ribose) glycohydrolase family.</text>
</comment>
<evidence type="ECO:0000259" key="8">
    <source>
        <dbReference type="Pfam" id="PF20811"/>
    </source>
</evidence>